<dbReference type="EMBL" id="SMAD01000010">
    <property type="protein sequence ID" value="TCS85889.1"/>
    <property type="molecule type" value="Genomic_DNA"/>
</dbReference>
<keyword evidence="3" id="KW-0732">Signal</keyword>
<keyword evidence="9" id="KW-1185">Reference proteome</keyword>
<dbReference type="Gene3D" id="1.25.40.390">
    <property type="match status" value="1"/>
</dbReference>
<dbReference type="InterPro" id="IPR033985">
    <property type="entry name" value="SusD-like_N"/>
</dbReference>
<evidence type="ECO:0000313" key="9">
    <source>
        <dbReference type="Proteomes" id="UP000295807"/>
    </source>
</evidence>
<comment type="similarity">
    <text evidence="2">Belongs to the SusD family.</text>
</comment>
<dbReference type="Pfam" id="PF07980">
    <property type="entry name" value="SusD_RagB"/>
    <property type="match status" value="1"/>
</dbReference>
<accession>A0A4R3KN78</accession>
<evidence type="ECO:0000256" key="2">
    <source>
        <dbReference type="ARBA" id="ARBA00006275"/>
    </source>
</evidence>
<name>A0A4R3KN78_9SPHI</name>
<evidence type="ECO:0000256" key="1">
    <source>
        <dbReference type="ARBA" id="ARBA00004442"/>
    </source>
</evidence>
<proteinExistence type="inferred from homology"/>
<feature type="domain" description="RagB/SusD" evidence="6">
    <location>
        <begin position="332"/>
        <end position="430"/>
    </location>
</feature>
<evidence type="ECO:0000313" key="8">
    <source>
        <dbReference type="EMBL" id="TCS85889.1"/>
    </source>
</evidence>
<dbReference type="AlphaFoldDB" id="A0A4R3KN78"/>
<comment type="caution">
    <text evidence="8">The sequence shown here is derived from an EMBL/GenBank/DDBJ whole genome shotgun (WGS) entry which is preliminary data.</text>
</comment>
<evidence type="ECO:0000256" key="4">
    <source>
        <dbReference type="ARBA" id="ARBA00023136"/>
    </source>
</evidence>
<dbReference type="InterPro" id="IPR012944">
    <property type="entry name" value="SusD_RagB_dom"/>
</dbReference>
<comment type="subcellular location">
    <subcellularLocation>
        <location evidence="1">Cell outer membrane</location>
    </subcellularLocation>
</comment>
<protein>
    <submittedName>
        <fullName evidence="8">Putative outer membrane starch-binding protein</fullName>
    </submittedName>
</protein>
<reference evidence="8 9" key="1">
    <citation type="submission" date="2019-03" db="EMBL/GenBank/DDBJ databases">
        <title>Genomic Encyclopedia of Type Strains, Phase IV (KMG-IV): sequencing the most valuable type-strain genomes for metagenomic binning, comparative biology and taxonomic classification.</title>
        <authorList>
            <person name="Goeker M."/>
        </authorList>
    </citation>
    <scope>NUCLEOTIDE SEQUENCE [LARGE SCALE GENOMIC DNA]</scope>
    <source>
        <strain evidence="8 9">DSM 21100</strain>
    </source>
</reference>
<evidence type="ECO:0000256" key="5">
    <source>
        <dbReference type="ARBA" id="ARBA00023237"/>
    </source>
</evidence>
<dbReference type="RefSeq" id="WP_132130007.1">
    <property type="nucleotide sequence ID" value="NZ_CP042432.1"/>
</dbReference>
<dbReference type="OrthoDB" id="621570at2"/>
<dbReference type="Pfam" id="PF14322">
    <property type="entry name" value="SusD-like_3"/>
    <property type="match status" value="1"/>
</dbReference>
<dbReference type="GO" id="GO:0009279">
    <property type="term" value="C:cell outer membrane"/>
    <property type="evidence" value="ECO:0007669"/>
    <property type="project" value="UniProtKB-SubCell"/>
</dbReference>
<evidence type="ECO:0000259" key="7">
    <source>
        <dbReference type="Pfam" id="PF14322"/>
    </source>
</evidence>
<dbReference type="SUPFAM" id="SSF48452">
    <property type="entry name" value="TPR-like"/>
    <property type="match status" value="1"/>
</dbReference>
<dbReference type="PROSITE" id="PS51257">
    <property type="entry name" value="PROKAR_LIPOPROTEIN"/>
    <property type="match status" value="1"/>
</dbReference>
<dbReference type="CDD" id="cd08977">
    <property type="entry name" value="SusD"/>
    <property type="match status" value="1"/>
</dbReference>
<evidence type="ECO:0000259" key="6">
    <source>
        <dbReference type="Pfam" id="PF07980"/>
    </source>
</evidence>
<organism evidence="8 9">
    <name type="scientific">Anseongella ginsenosidimutans</name>
    <dbReference type="NCBI Taxonomy" id="496056"/>
    <lineage>
        <taxon>Bacteria</taxon>
        <taxon>Pseudomonadati</taxon>
        <taxon>Bacteroidota</taxon>
        <taxon>Sphingobacteriia</taxon>
        <taxon>Sphingobacteriales</taxon>
        <taxon>Sphingobacteriaceae</taxon>
        <taxon>Anseongella</taxon>
    </lineage>
</organism>
<dbReference type="InterPro" id="IPR011990">
    <property type="entry name" value="TPR-like_helical_dom_sf"/>
</dbReference>
<keyword evidence="5" id="KW-0998">Cell outer membrane</keyword>
<keyword evidence="4" id="KW-0472">Membrane</keyword>
<feature type="domain" description="SusD-like N-terminal" evidence="7">
    <location>
        <begin position="33"/>
        <end position="212"/>
    </location>
</feature>
<dbReference type="Proteomes" id="UP000295807">
    <property type="component" value="Unassembled WGS sequence"/>
</dbReference>
<gene>
    <name evidence="8" type="ORF">EDD80_11087</name>
</gene>
<sequence>MKRIYCTILIASLFSCEVLDQEPVSQITIENALETGEDAESALIGCYHQLANTLSQRYIQWGDARADNLAVGLASSANLIENTFNANSSFSDWSPLYNTINRCNIVINAVPEITDGLTEERKNQITGEARFIRALCYFYAVRLWGDVPLITHPTLSAEGLKVSRDPGENVFAQIEADLNDALEAVPVKYSSAIENKGRATKGGVLALQMHVYAWMAQREGGGAGYLNKAVSAYHDILELNQYSLLPEGSYGMLFSQENTEESIFELQYNYENQNTNGLAGLLLQIPFSRAARAAYRIDPKLLNAFEEGDLRKEAIVYYPDPGQIAQDPYTIKYAGKTQTPEGISLSDDNMIIFRLGGVMLLQAEVLNELNRKEEAIGLVNQIRNRAGLPPLDTGLSKEQTKQAILDEGFIELCYEGHRWFDLIRNGVALEVLDDIQSEDHLLWPIYTEELVKNPNLVQNSFY</sequence>
<evidence type="ECO:0000256" key="3">
    <source>
        <dbReference type="ARBA" id="ARBA00022729"/>
    </source>
</evidence>